<dbReference type="InterPro" id="IPR040756">
    <property type="entry name" value="Peptidase_M61_N"/>
</dbReference>
<accession>A0AAJ1VG45</accession>
<dbReference type="Gene3D" id="1.10.390.10">
    <property type="entry name" value="Neutral Protease Domain 2"/>
    <property type="match status" value="1"/>
</dbReference>
<sequence>MIICFTVSYSQSKISYTLNYTPNSEKVVIELEFDSISTYVAKLVIPRSGPGTYDLTNYLAFVSNVKGYTVSEKVINGVAGDGSFFTFENNDELLIKVSYEVDIKKMELDLLGGFSSSKIRENYLGILGYSVFGFIEGYENQAIILNIKTNNDWPIFSTLSPSIDRKKGTETYETENFALLADGQYLLGSSVKVFQVVESKIPLFVATYSETPISPKEIGRRALLALNGLADYFGYVPMPYYTLCYEFLNPISTIHNYGFSMEHLNSMTASFSVSSAILEYNENARIGGIVHHMGHSWIPLRSYGIGYRPFEWQTAPIIETIWLNEGFTWYVSFYNVLGYKRILNFFKKTINEAPDYIQKKSLKELSILGSTQYSMDFRIGKNLYSRGALLAYDLDILIQKETGGEKSFKDAILGLLKWTENNKRAFEYNEIESIMSESTGVDLSDVWNNWQKSQK</sequence>
<dbReference type="InterPro" id="IPR027268">
    <property type="entry name" value="Peptidase_M4/M1_CTD_sf"/>
</dbReference>
<protein>
    <recommendedName>
        <fullName evidence="1">Peptidase M61 N-terminal domain-containing protein</fullName>
    </recommendedName>
</protein>
<dbReference type="AlphaFoldDB" id="A0AAJ1VG45"/>
<comment type="caution">
    <text evidence="2">The sequence shown here is derived from an EMBL/GenBank/DDBJ whole genome shotgun (WGS) entry which is preliminary data.</text>
</comment>
<feature type="domain" description="Peptidase M61 N-terminal" evidence="1">
    <location>
        <begin position="16"/>
        <end position="182"/>
    </location>
</feature>
<evidence type="ECO:0000313" key="2">
    <source>
        <dbReference type="EMBL" id="MDN3618894.1"/>
    </source>
</evidence>
<reference evidence="2 3" key="1">
    <citation type="journal article" date="2014" name="Int. J. Syst. Evol. Microbiol.">
        <title>Complete genome sequence of Corynebacterium casei LMG S-19264T (=DSM 44701T), isolated from a smear-ripened cheese.</title>
        <authorList>
            <consortium name="US DOE Joint Genome Institute (JGI-PGF)"/>
            <person name="Walter F."/>
            <person name="Albersmeier A."/>
            <person name="Kalinowski J."/>
            <person name="Ruckert C."/>
        </authorList>
    </citation>
    <scope>NUCLEOTIDE SEQUENCE [LARGE SCALE GENOMIC DNA]</scope>
    <source>
        <strain evidence="2 3">CECT 8670</strain>
    </source>
</reference>
<evidence type="ECO:0000259" key="1">
    <source>
        <dbReference type="Pfam" id="PF17899"/>
    </source>
</evidence>
<dbReference type="RefSeq" id="WP_261973552.1">
    <property type="nucleotide sequence ID" value="NZ_CP103460.1"/>
</dbReference>
<organism evidence="2 3">
    <name type="scientific">Polaribacter sejongensis</name>
    <dbReference type="NCBI Taxonomy" id="985043"/>
    <lineage>
        <taxon>Bacteria</taxon>
        <taxon>Pseudomonadati</taxon>
        <taxon>Bacteroidota</taxon>
        <taxon>Flavobacteriia</taxon>
        <taxon>Flavobacteriales</taxon>
        <taxon>Flavobacteriaceae</taxon>
    </lineage>
</organism>
<evidence type="ECO:0000313" key="3">
    <source>
        <dbReference type="Proteomes" id="UP001228636"/>
    </source>
</evidence>
<dbReference type="Pfam" id="PF17899">
    <property type="entry name" value="Peptidase_M61_N"/>
    <property type="match status" value="1"/>
</dbReference>
<proteinExistence type="predicted"/>
<name>A0AAJ1VG45_9FLAO</name>
<dbReference type="SUPFAM" id="SSF55486">
    <property type="entry name" value="Metalloproteases ('zincins'), catalytic domain"/>
    <property type="match status" value="1"/>
</dbReference>
<dbReference type="Gene3D" id="2.60.40.3650">
    <property type="match status" value="1"/>
</dbReference>
<gene>
    <name evidence="2" type="ORF">QWY81_05410</name>
</gene>
<dbReference type="Proteomes" id="UP001228636">
    <property type="component" value="Unassembled WGS sequence"/>
</dbReference>
<dbReference type="EMBL" id="JAUFQH010000004">
    <property type="protein sequence ID" value="MDN3618894.1"/>
    <property type="molecule type" value="Genomic_DNA"/>
</dbReference>